<evidence type="ECO:0000313" key="2">
    <source>
        <dbReference type="EMBL" id="TJY44152.1"/>
    </source>
</evidence>
<dbReference type="OrthoDB" id="2891040at2"/>
<proteinExistence type="predicted"/>
<feature type="domain" description="Glycine zipper" evidence="1">
    <location>
        <begin position="47"/>
        <end position="90"/>
    </location>
</feature>
<gene>
    <name evidence="2" type="ORF">E5161_01785</name>
</gene>
<name>A0A4U0FKR1_9BACL</name>
<keyword evidence="3" id="KW-1185">Reference proteome</keyword>
<dbReference type="Proteomes" id="UP000309673">
    <property type="component" value="Unassembled WGS sequence"/>
</dbReference>
<dbReference type="AlphaFoldDB" id="A0A4U0FKR1"/>
<dbReference type="EMBL" id="SUPK01000001">
    <property type="protein sequence ID" value="TJY44152.1"/>
    <property type="molecule type" value="Genomic_DNA"/>
</dbReference>
<reference evidence="2 3" key="1">
    <citation type="submission" date="2019-04" db="EMBL/GenBank/DDBJ databases">
        <title>Cohnella sp. nov., isolated from soil.</title>
        <authorList>
            <person name="Kim W."/>
        </authorList>
    </citation>
    <scope>NUCLEOTIDE SEQUENCE [LARGE SCALE GENOMIC DNA]</scope>
    <source>
        <strain evidence="2 3">CAU 1483</strain>
    </source>
</reference>
<sequence>MFQGGSLWAGVVSGVMSQFQHTKNYNKGLMSGREYAVHTAENATGAVGVMAGVEYGALLGTSMLPGLGTVVGAVIGGVLGDKVGRAVGQQTGQVIFRSQPVNNMTQPTTQTQA</sequence>
<dbReference type="Pfam" id="PF13488">
    <property type="entry name" value="Gly-zipper_Omp"/>
    <property type="match status" value="1"/>
</dbReference>
<dbReference type="RefSeq" id="WP_136775872.1">
    <property type="nucleotide sequence ID" value="NZ_SUPK01000001.1"/>
</dbReference>
<accession>A0A4U0FKR1</accession>
<evidence type="ECO:0000313" key="3">
    <source>
        <dbReference type="Proteomes" id="UP000309673"/>
    </source>
</evidence>
<protein>
    <recommendedName>
        <fullName evidence="1">Glycine zipper domain-containing protein</fullName>
    </recommendedName>
</protein>
<dbReference type="InterPro" id="IPR039567">
    <property type="entry name" value="Gly-zipper"/>
</dbReference>
<organism evidence="2 3">
    <name type="scientific">Cohnella pontilimi</name>
    <dbReference type="NCBI Taxonomy" id="2564100"/>
    <lineage>
        <taxon>Bacteria</taxon>
        <taxon>Bacillati</taxon>
        <taxon>Bacillota</taxon>
        <taxon>Bacilli</taxon>
        <taxon>Bacillales</taxon>
        <taxon>Paenibacillaceae</taxon>
        <taxon>Cohnella</taxon>
    </lineage>
</organism>
<evidence type="ECO:0000259" key="1">
    <source>
        <dbReference type="Pfam" id="PF13488"/>
    </source>
</evidence>
<comment type="caution">
    <text evidence="2">The sequence shown here is derived from an EMBL/GenBank/DDBJ whole genome shotgun (WGS) entry which is preliminary data.</text>
</comment>